<dbReference type="PROSITE" id="PS00308">
    <property type="entry name" value="LECTIN_LEGUME_ALPHA"/>
    <property type="match status" value="1"/>
</dbReference>
<evidence type="ECO:0000256" key="7">
    <source>
        <dbReference type="ARBA" id="ARBA00022527"/>
    </source>
</evidence>
<comment type="subcellular location">
    <subcellularLocation>
        <location evidence="1">Cell membrane</location>
        <topology evidence="1">Single-pass type I membrane protein</topology>
    </subcellularLocation>
</comment>
<dbReference type="InterPro" id="IPR019825">
    <property type="entry name" value="Lectin_legB_Mn/Ca_BS"/>
</dbReference>
<dbReference type="InterPro" id="IPR011009">
    <property type="entry name" value="Kinase-like_dom_sf"/>
</dbReference>
<evidence type="ECO:0000256" key="13">
    <source>
        <dbReference type="ARBA" id="ARBA00022777"/>
    </source>
</evidence>
<dbReference type="Pfam" id="PF00069">
    <property type="entry name" value="Pkinase"/>
    <property type="match status" value="1"/>
</dbReference>
<keyword evidence="15 21" id="KW-1133">Transmembrane helix</keyword>
<evidence type="ECO:0000256" key="6">
    <source>
        <dbReference type="ARBA" id="ARBA00022475"/>
    </source>
</evidence>
<evidence type="ECO:0000256" key="12">
    <source>
        <dbReference type="ARBA" id="ARBA00022741"/>
    </source>
</evidence>
<feature type="compositionally biased region" description="Low complexity" evidence="20">
    <location>
        <begin position="657"/>
        <end position="677"/>
    </location>
</feature>
<dbReference type="Gene3D" id="2.60.120.200">
    <property type="match status" value="1"/>
</dbReference>
<name>A0A2C9VII3_MANES</name>
<dbReference type="OMA" id="PVGMSEH"/>
<evidence type="ECO:0000256" key="19">
    <source>
        <dbReference type="PROSITE-ProRule" id="PRU10141"/>
    </source>
</evidence>
<dbReference type="InterPro" id="IPR000985">
    <property type="entry name" value="Lectin_LegA_CS"/>
</dbReference>
<dbReference type="InterPro" id="IPR008271">
    <property type="entry name" value="Ser/Thr_kinase_AS"/>
</dbReference>
<evidence type="ECO:0000256" key="10">
    <source>
        <dbReference type="ARBA" id="ARBA00022729"/>
    </source>
</evidence>
<keyword evidence="16 21" id="KW-0472">Membrane</keyword>
<keyword evidence="6" id="KW-1003">Cell membrane</keyword>
<reference evidence="23" key="1">
    <citation type="submission" date="2016-02" db="EMBL/GenBank/DDBJ databases">
        <title>WGS assembly of Manihot esculenta.</title>
        <authorList>
            <person name="Bredeson J.V."/>
            <person name="Prochnik S.E."/>
            <person name="Lyons J.B."/>
            <person name="Schmutz J."/>
            <person name="Grimwood J."/>
            <person name="Vrebalov J."/>
            <person name="Bart R.S."/>
            <person name="Amuge T."/>
            <person name="Ferguson M.E."/>
            <person name="Green R."/>
            <person name="Putnam N."/>
            <person name="Stites J."/>
            <person name="Rounsley S."/>
            <person name="Rokhsar D.S."/>
        </authorList>
    </citation>
    <scope>NUCLEOTIDE SEQUENCE [LARGE SCALE GENOMIC DNA]</scope>
    <source>
        <tissue evidence="23">Leaf</tissue>
    </source>
</reference>
<dbReference type="EMBL" id="CM004393">
    <property type="protein sequence ID" value="OAY45288.1"/>
    <property type="molecule type" value="Genomic_DNA"/>
</dbReference>
<evidence type="ECO:0000256" key="2">
    <source>
        <dbReference type="ARBA" id="ARBA00007606"/>
    </source>
</evidence>
<dbReference type="InterPro" id="IPR017441">
    <property type="entry name" value="Protein_kinase_ATP_BS"/>
</dbReference>
<evidence type="ECO:0000256" key="17">
    <source>
        <dbReference type="ARBA" id="ARBA00023170"/>
    </source>
</evidence>
<feature type="region of interest" description="Disordered" evidence="20">
    <location>
        <begin position="652"/>
        <end position="677"/>
    </location>
</feature>
<dbReference type="CDD" id="cd14066">
    <property type="entry name" value="STKc_IRAK"/>
    <property type="match status" value="1"/>
</dbReference>
<dbReference type="GO" id="GO:0002229">
    <property type="term" value="P:defense response to oomycetes"/>
    <property type="evidence" value="ECO:0007669"/>
    <property type="project" value="UniProtKB-ARBA"/>
</dbReference>
<evidence type="ECO:0000256" key="14">
    <source>
        <dbReference type="ARBA" id="ARBA00022840"/>
    </source>
</evidence>
<evidence type="ECO:0000256" key="21">
    <source>
        <dbReference type="SAM" id="Phobius"/>
    </source>
</evidence>
<dbReference type="GO" id="GO:0005886">
    <property type="term" value="C:plasma membrane"/>
    <property type="evidence" value="ECO:0000318"/>
    <property type="project" value="GO_Central"/>
</dbReference>
<evidence type="ECO:0000256" key="15">
    <source>
        <dbReference type="ARBA" id="ARBA00022989"/>
    </source>
</evidence>
<dbReference type="InterPro" id="IPR000719">
    <property type="entry name" value="Prot_kinase_dom"/>
</dbReference>
<evidence type="ECO:0000256" key="1">
    <source>
        <dbReference type="ARBA" id="ARBA00004251"/>
    </source>
</evidence>
<dbReference type="GO" id="GO:0005524">
    <property type="term" value="F:ATP binding"/>
    <property type="evidence" value="ECO:0007669"/>
    <property type="project" value="UniProtKB-UniRule"/>
</dbReference>
<dbReference type="SMART" id="SM00220">
    <property type="entry name" value="S_TKc"/>
    <property type="match status" value="1"/>
</dbReference>
<dbReference type="PROSITE" id="PS00307">
    <property type="entry name" value="LECTIN_LEGUME_BETA"/>
    <property type="match status" value="1"/>
</dbReference>
<sequence length="677" mass="75004">MKSFATSLKLTYTSFDSNHPDIYTEINTTVGTTGIELTTNLRDQREGGSIGRATYKQPLHLWDKTSGNLTNFTTHFSLIIDSEDKFQYGDGLTFFLVPNGSKASPETRSGGNLALAINDSVALDTQLNNFVAVEFDTFTNPWDPDDDHIGVDIRSMRSVVTAPWLSNIRQGNRTDAWITYDSSQKLLHVSFTYVHRSNNSIMHGNLSAKVDLAKFLPEWVTFGFSGSTGSLSQINRITSWEFSSSSEIVDAITISNSDTEPAAAGSGSNRGLMAGFIVGACILIVSLGFVLFRLWGKKKKEEKRDDLVFELSLDDNFKNGTGPRKFSYDELAVATNNFSENEKLGEGGFGAVYRGFLKDLNYYVAVKRVSRESKQGIKEYAAEVKIINRMRHRNLVKLIGWCHEKELLLAYELMPNGSLDSHLFNGRSLLTWDFRYKIAQGLASALLYLHEEGDQCVLHRDIKSSNIILDSNFDAKLGDFGLARLVDHGKGSQTTVLAGTMGYMAPECFTSGKASKESDVYSFGVVALEIACGRRAVEPRFQENQTRIVEWVWELYGIGKLLESADPKLCRDFDEQEMERLLIVGLWCVHPDARFRPSIRQVINVLSTCEAQAQAPLPILPPEMPVPAYLSPPMKLSISFLMASCGSAANSDKNDSSKLTSSSGTSSPSVSLLLNTR</sequence>
<feature type="domain" description="Protein kinase" evidence="22">
    <location>
        <begin position="338"/>
        <end position="620"/>
    </location>
</feature>
<dbReference type="FunFam" id="1.10.510.10:FF:000240">
    <property type="entry name" value="Lectin-domain containing receptor kinase A4.3"/>
    <property type="match status" value="1"/>
</dbReference>
<dbReference type="PROSITE" id="PS50011">
    <property type="entry name" value="PROTEIN_KINASE_DOM"/>
    <property type="match status" value="1"/>
</dbReference>
<keyword evidence="17" id="KW-0675">Receptor</keyword>
<keyword evidence="14 19" id="KW-0067">ATP-binding</keyword>
<comment type="similarity">
    <text evidence="2">Belongs to the leguminous lectin family.</text>
</comment>
<comment type="similarity">
    <text evidence="4">In the C-terminal section; belongs to the protein kinase superfamily. Ser/Thr protein kinase family.</text>
</comment>
<evidence type="ECO:0000256" key="18">
    <source>
        <dbReference type="ARBA" id="ARBA00023180"/>
    </source>
</evidence>
<evidence type="ECO:0000256" key="9">
    <source>
        <dbReference type="ARBA" id="ARBA00022692"/>
    </source>
</evidence>
<gene>
    <name evidence="23" type="ORF">MANES_07G047900</name>
</gene>
<dbReference type="PROSITE" id="PS00107">
    <property type="entry name" value="PROTEIN_KINASE_ATP"/>
    <property type="match status" value="1"/>
</dbReference>
<evidence type="ECO:0000256" key="4">
    <source>
        <dbReference type="ARBA" id="ARBA00010217"/>
    </source>
</evidence>
<evidence type="ECO:0000256" key="20">
    <source>
        <dbReference type="SAM" id="MobiDB-lite"/>
    </source>
</evidence>
<protein>
    <recommendedName>
        <fullName evidence="5">non-specific serine/threonine protein kinase</fullName>
        <ecNumber evidence="5">2.7.11.1</ecNumber>
    </recommendedName>
</protein>
<dbReference type="InterPro" id="IPR050528">
    <property type="entry name" value="L-type_Lectin-RKs"/>
</dbReference>
<accession>A0A2C9VII3</accession>
<dbReference type="GO" id="GO:0004674">
    <property type="term" value="F:protein serine/threonine kinase activity"/>
    <property type="evidence" value="ECO:0007669"/>
    <property type="project" value="UniProtKB-KW"/>
</dbReference>
<dbReference type="EC" id="2.7.11.1" evidence="5"/>
<dbReference type="SUPFAM" id="SSF49899">
    <property type="entry name" value="Concanavalin A-like lectins/glucanases"/>
    <property type="match status" value="1"/>
</dbReference>
<dbReference type="Gene3D" id="1.10.510.10">
    <property type="entry name" value="Transferase(Phosphotransferase) domain 1"/>
    <property type="match status" value="1"/>
</dbReference>
<keyword evidence="12 19" id="KW-0547">Nucleotide-binding</keyword>
<dbReference type="GO" id="GO:0030246">
    <property type="term" value="F:carbohydrate binding"/>
    <property type="evidence" value="ECO:0007669"/>
    <property type="project" value="UniProtKB-KW"/>
</dbReference>
<dbReference type="InterPro" id="IPR013320">
    <property type="entry name" value="ConA-like_dom_sf"/>
</dbReference>
<keyword evidence="7" id="KW-0723">Serine/threonine-protein kinase</keyword>
<keyword evidence="13" id="KW-0418">Kinase</keyword>
<evidence type="ECO:0000256" key="3">
    <source>
        <dbReference type="ARBA" id="ARBA00008536"/>
    </source>
</evidence>
<dbReference type="PROSITE" id="PS00108">
    <property type="entry name" value="PROTEIN_KINASE_ST"/>
    <property type="match status" value="1"/>
</dbReference>
<evidence type="ECO:0000313" key="23">
    <source>
        <dbReference type="EMBL" id="OAY45288.1"/>
    </source>
</evidence>
<dbReference type="Gene3D" id="3.30.200.20">
    <property type="entry name" value="Phosphorylase Kinase, domain 1"/>
    <property type="match status" value="1"/>
</dbReference>
<evidence type="ECO:0000256" key="16">
    <source>
        <dbReference type="ARBA" id="ARBA00023136"/>
    </source>
</evidence>
<keyword evidence="18" id="KW-0325">Glycoprotein</keyword>
<dbReference type="CDD" id="cd06899">
    <property type="entry name" value="lectin_legume_LecRK_Arcelin_ConA"/>
    <property type="match status" value="1"/>
</dbReference>
<dbReference type="InterPro" id="IPR001220">
    <property type="entry name" value="Legume_lectin_dom"/>
</dbReference>
<dbReference type="PANTHER" id="PTHR27007">
    <property type="match status" value="1"/>
</dbReference>
<evidence type="ECO:0000256" key="8">
    <source>
        <dbReference type="ARBA" id="ARBA00022679"/>
    </source>
</evidence>
<organism evidence="23">
    <name type="scientific">Manihot esculenta</name>
    <name type="common">Cassava</name>
    <name type="synonym">Jatropha manihot</name>
    <dbReference type="NCBI Taxonomy" id="3983"/>
    <lineage>
        <taxon>Eukaryota</taxon>
        <taxon>Viridiplantae</taxon>
        <taxon>Streptophyta</taxon>
        <taxon>Embryophyta</taxon>
        <taxon>Tracheophyta</taxon>
        <taxon>Spermatophyta</taxon>
        <taxon>Magnoliopsida</taxon>
        <taxon>eudicotyledons</taxon>
        <taxon>Gunneridae</taxon>
        <taxon>Pentapetalae</taxon>
        <taxon>rosids</taxon>
        <taxon>fabids</taxon>
        <taxon>Malpighiales</taxon>
        <taxon>Euphorbiaceae</taxon>
        <taxon>Crotonoideae</taxon>
        <taxon>Manihoteae</taxon>
        <taxon>Manihot</taxon>
    </lineage>
</organism>
<keyword evidence="10" id="KW-0732">Signal</keyword>
<feature type="binding site" evidence="19">
    <location>
        <position position="367"/>
    </location>
    <ligand>
        <name>ATP</name>
        <dbReference type="ChEBI" id="CHEBI:30616"/>
    </ligand>
</feature>
<dbReference type="FunFam" id="3.30.200.20:FF:000168">
    <property type="entry name" value="L-type lectin-domain containing receptor kinase IX.1"/>
    <property type="match status" value="1"/>
</dbReference>
<evidence type="ECO:0000259" key="22">
    <source>
        <dbReference type="PROSITE" id="PS50011"/>
    </source>
</evidence>
<keyword evidence="9 21" id="KW-0812">Transmembrane</keyword>
<dbReference type="AlphaFoldDB" id="A0A2C9VII3"/>
<dbReference type="Pfam" id="PF00139">
    <property type="entry name" value="Lectin_legB"/>
    <property type="match status" value="1"/>
</dbReference>
<dbReference type="SUPFAM" id="SSF56112">
    <property type="entry name" value="Protein kinase-like (PK-like)"/>
    <property type="match status" value="1"/>
</dbReference>
<keyword evidence="11" id="KW-0430">Lectin</keyword>
<keyword evidence="8" id="KW-0808">Transferase</keyword>
<evidence type="ECO:0000256" key="5">
    <source>
        <dbReference type="ARBA" id="ARBA00012513"/>
    </source>
</evidence>
<evidence type="ECO:0000256" key="11">
    <source>
        <dbReference type="ARBA" id="ARBA00022734"/>
    </source>
</evidence>
<proteinExistence type="inferred from homology"/>
<feature type="transmembrane region" description="Helical" evidence="21">
    <location>
        <begin position="272"/>
        <end position="295"/>
    </location>
</feature>
<comment type="similarity">
    <text evidence="3">In the N-terminal section; belongs to the leguminous lectin family.</text>
</comment>